<dbReference type="InterPro" id="IPR001387">
    <property type="entry name" value="Cro/C1-type_HTH"/>
</dbReference>
<dbReference type="InterPro" id="IPR010982">
    <property type="entry name" value="Lambda_DNA-bd_dom_sf"/>
</dbReference>
<feature type="domain" description="HTH cro/C1-type" evidence="2">
    <location>
        <begin position="5"/>
        <end position="59"/>
    </location>
</feature>
<dbReference type="SMART" id="SM00530">
    <property type="entry name" value="HTH_XRE"/>
    <property type="match status" value="1"/>
</dbReference>
<dbReference type="AlphaFoldDB" id="A0A9X7J0K5"/>
<keyword evidence="1" id="KW-0238">DNA-binding</keyword>
<dbReference type="PROSITE" id="PS50943">
    <property type="entry name" value="HTH_CROC1"/>
    <property type="match status" value="1"/>
</dbReference>
<dbReference type="CDD" id="cd00093">
    <property type="entry name" value="HTH_XRE"/>
    <property type="match status" value="1"/>
</dbReference>
<comment type="caution">
    <text evidence="3">The sequence shown here is derived from an EMBL/GenBank/DDBJ whole genome shotgun (WGS) entry which is preliminary data.</text>
</comment>
<gene>
    <name evidence="3" type="ORF">MOST_30620</name>
</gene>
<protein>
    <submittedName>
        <fullName evidence="3">Helix-turn-helix domain protein</fullName>
    </submittedName>
</protein>
<dbReference type="RefSeq" id="WP_054936982.1">
    <property type="nucleotide sequence ID" value="NZ_PVXL01000072.1"/>
</dbReference>
<dbReference type="Gene3D" id="1.10.260.40">
    <property type="entry name" value="lambda repressor-like DNA-binding domains"/>
    <property type="match status" value="1"/>
</dbReference>
<dbReference type="Proteomes" id="UP000239430">
    <property type="component" value="Unassembled WGS sequence"/>
</dbReference>
<organism evidence="3 4">
    <name type="scientific">Neomoorella stamsii</name>
    <dbReference type="NCBI Taxonomy" id="1266720"/>
    <lineage>
        <taxon>Bacteria</taxon>
        <taxon>Bacillati</taxon>
        <taxon>Bacillota</taxon>
        <taxon>Clostridia</taxon>
        <taxon>Neomoorellales</taxon>
        <taxon>Neomoorellaceae</taxon>
        <taxon>Neomoorella</taxon>
    </lineage>
</organism>
<evidence type="ECO:0000256" key="1">
    <source>
        <dbReference type="ARBA" id="ARBA00023125"/>
    </source>
</evidence>
<dbReference type="PANTHER" id="PTHR46558">
    <property type="entry name" value="TRACRIPTIONAL REGULATORY PROTEIN-RELATED-RELATED"/>
    <property type="match status" value="1"/>
</dbReference>
<dbReference type="Pfam" id="PF01381">
    <property type="entry name" value="HTH_3"/>
    <property type="match status" value="1"/>
</dbReference>
<dbReference type="GO" id="GO:0003677">
    <property type="term" value="F:DNA binding"/>
    <property type="evidence" value="ECO:0007669"/>
    <property type="project" value="UniProtKB-KW"/>
</dbReference>
<proteinExistence type="predicted"/>
<evidence type="ECO:0000313" key="4">
    <source>
        <dbReference type="Proteomes" id="UP000239430"/>
    </source>
</evidence>
<sequence>MREKLSALRRERNMTQQDVAKMLGISRSFYGFIETGLRNPTYGLAKRIAAIFEVAPEEIFCDLDGFRMKQFDFPKPTGTEG</sequence>
<evidence type="ECO:0000313" key="3">
    <source>
        <dbReference type="EMBL" id="PRR69640.1"/>
    </source>
</evidence>
<dbReference type="EMBL" id="PVXL01000072">
    <property type="protein sequence ID" value="PRR69640.1"/>
    <property type="molecule type" value="Genomic_DNA"/>
</dbReference>
<dbReference type="SUPFAM" id="SSF47413">
    <property type="entry name" value="lambda repressor-like DNA-binding domains"/>
    <property type="match status" value="1"/>
</dbReference>
<reference evidence="3 4" key="1">
    <citation type="submission" date="2018-03" db="EMBL/GenBank/DDBJ databases">
        <title>Genome sequence of Moorella stamsii DSM 26217.</title>
        <authorList>
            <person name="Poehlein A."/>
            <person name="Daniel R."/>
        </authorList>
    </citation>
    <scope>NUCLEOTIDE SEQUENCE [LARGE SCALE GENOMIC DNA]</scope>
    <source>
        <strain evidence="4">DSM 26217</strain>
    </source>
</reference>
<keyword evidence="4" id="KW-1185">Reference proteome</keyword>
<evidence type="ECO:0000259" key="2">
    <source>
        <dbReference type="PROSITE" id="PS50943"/>
    </source>
</evidence>
<accession>A0A9X7J0K5</accession>
<dbReference type="PANTHER" id="PTHR46558:SF4">
    <property type="entry name" value="DNA-BIDING PHAGE PROTEIN"/>
    <property type="match status" value="1"/>
</dbReference>
<name>A0A9X7J0K5_9FIRM</name>